<dbReference type="EMBL" id="BA000037">
    <property type="protein sequence ID" value="BAC94613.1"/>
    <property type="molecule type" value="Genomic_DNA"/>
</dbReference>
<dbReference type="Proteomes" id="UP000002675">
    <property type="component" value="Chromosome I"/>
</dbReference>
<evidence type="ECO:0000313" key="3">
    <source>
        <dbReference type="EMBL" id="BAC94613.1"/>
    </source>
</evidence>
<reference evidence="2 4" key="1">
    <citation type="journal article" date="2003" name="Genome Res.">
        <title>Comparative genome analysis of Vibrio vulnificus, a marine pathogen.</title>
        <authorList>
            <person name="Chen C.Y."/>
            <person name="Wu K.M."/>
            <person name="Chang Y.C."/>
            <person name="Chang C.H."/>
            <person name="Tsai H.C."/>
            <person name="Liao T.L."/>
            <person name="Liu Y.M."/>
            <person name="Chen H.J."/>
            <person name="Shen A.B."/>
            <person name="Li J.C."/>
            <person name="Su T.L."/>
            <person name="Shao C.P."/>
            <person name="Lee C.T."/>
            <person name="Hor L.I."/>
            <person name="Tsai S.F."/>
        </authorList>
    </citation>
    <scope>NUCLEOTIDE SEQUENCE [LARGE SCALE GENOMIC DNA]</scope>
    <source>
        <strain evidence="2 4">YJ016</strain>
    </source>
</reference>
<evidence type="ECO:0000313" key="2">
    <source>
        <dbReference type="EMBL" id="BAC94589.1"/>
    </source>
</evidence>
<keyword evidence="1" id="KW-1133">Transmembrane helix</keyword>
<evidence type="ECO:0000256" key="1">
    <source>
        <dbReference type="SAM" id="Phobius"/>
    </source>
</evidence>
<evidence type="ECO:0000313" key="4">
    <source>
        <dbReference type="Proteomes" id="UP000002675"/>
    </source>
</evidence>
<dbReference type="EMBL" id="BA000037">
    <property type="protein sequence ID" value="BAC94589.1"/>
    <property type="molecule type" value="Genomic_DNA"/>
</dbReference>
<accession>Q7M7G1</accession>
<keyword evidence="1" id="KW-0812">Transmembrane</keyword>
<dbReference type="KEGG" id="vvy:VV1825"/>
<name>Q7M7G1_VIBVY</name>
<gene>
    <name evidence="2" type="ordered locus">VV1825</name>
    <name evidence="3" type="ordered locus">VV1849</name>
</gene>
<dbReference type="HOGENOM" id="CLU_181629_1_1_6"/>
<proteinExistence type="predicted"/>
<dbReference type="KEGG" id="vvy:VV1849"/>
<sequence length="41" mass="4651">MLNQIKSVVYGFSLFPLLLGFVRVGKLAPVGAVFWTLILWR</sequence>
<keyword evidence="1" id="KW-0472">Membrane</keyword>
<organism evidence="2 4">
    <name type="scientific">Vibrio vulnificus (strain YJ016)</name>
    <dbReference type="NCBI Taxonomy" id="196600"/>
    <lineage>
        <taxon>Bacteria</taxon>
        <taxon>Pseudomonadati</taxon>
        <taxon>Pseudomonadota</taxon>
        <taxon>Gammaproteobacteria</taxon>
        <taxon>Vibrionales</taxon>
        <taxon>Vibrionaceae</taxon>
        <taxon>Vibrio</taxon>
    </lineage>
</organism>
<feature type="transmembrane region" description="Helical" evidence="1">
    <location>
        <begin position="20"/>
        <end position="40"/>
    </location>
</feature>
<protein>
    <submittedName>
        <fullName evidence="2">Uncharacterized protein</fullName>
    </submittedName>
</protein>
<dbReference type="AlphaFoldDB" id="Q7M7G1"/>